<proteinExistence type="predicted"/>
<organism evidence="2 3">
    <name type="scientific">Seongchinamella unica</name>
    <dbReference type="NCBI Taxonomy" id="2547392"/>
    <lineage>
        <taxon>Bacteria</taxon>
        <taxon>Pseudomonadati</taxon>
        <taxon>Pseudomonadota</taxon>
        <taxon>Gammaproteobacteria</taxon>
        <taxon>Cellvibrionales</taxon>
        <taxon>Halieaceae</taxon>
        <taxon>Seongchinamella</taxon>
    </lineage>
</organism>
<reference evidence="2 3" key="1">
    <citation type="submission" date="2019-03" db="EMBL/GenBank/DDBJ databases">
        <title>Seongchinamella monodicae gen. nov., sp. nov., a novel member of the Gammaproteobacteria isolated from a tidal mudflat of beach.</title>
        <authorList>
            <person name="Yang H.G."/>
            <person name="Kang J.W."/>
            <person name="Lee S.D."/>
        </authorList>
    </citation>
    <scope>NUCLEOTIDE SEQUENCE [LARGE SCALE GENOMIC DNA]</scope>
    <source>
        <strain evidence="2 3">GH4-78</strain>
    </source>
</reference>
<evidence type="ECO:0000256" key="1">
    <source>
        <dbReference type="SAM" id="SignalP"/>
    </source>
</evidence>
<evidence type="ECO:0000313" key="3">
    <source>
        <dbReference type="Proteomes" id="UP000295554"/>
    </source>
</evidence>
<dbReference type="Proteomes" id="UP000295554">
    <property type="component" value="Unassembled WGS sequence"/>
</dbReference>
<feature type="chain" id="PRO_5020927446" description="Alginate export domain-containing protein" evidence="1">
    <location>
        <begin position="19"/>
        <end position="413"/>
    </location>
</feature>
<evidence type="ECO:0008006" key="4">
    <source>
        <dbReference type="Google" id="ProtNLM"/>
    </source>
</evidence>
<dbReference type="EMBL" id="SMSE01000001">
    <property type="protein sequence ID" value="TDG15321.1"/>
    <property type="molecule type" value="Genomic_DNA"/>
</dbReference>
<keyword evidence="3" id="KW-1185">Reference proteome</keyword>
<gene>
    <name evidence="2" type="ORF">E2F43_03550</name>
</gene>
<dbReference type="AlphaFoldDB" id="A0A4R5LVA9"/>
<keyword evidence="1" id="KW-0732">Signal</keyword>
<dbReference type="OrthoDB" id="5383458at2"/>
<dbReference type="RefSeq" id="WP_133209606.1">
    <property type="nucleotide sequence ID" value="NZ_SMSE01000001.1"/>
</dbReference>
<sequence>MKRLLGALLVAASCSASAQLLQFRSGHAKGQYLVTSYPHDSLLRTLVGTPTHDVNGDLRLLVDGDRDRFSWQLDYQLVARSGDSLQLGQALQESVFAPAGNLNDDRRLLDLTRTISDHDDYRLLQRLDRLHAGYTGDKAVVRVGRQAISWGNGLMYNPVDFFNPFDPAAIDREYKSGDDMLYGQYLQDSGNDVEFVAVWRRDENGDTGGDVNTQTLKYHAFIGAGELDLVAARHYRDTILSAGGLASIGGAILRGDALLTDTDLDTYASAVINLSYSWQAFGRNMSGVAEYFFNGMGLRQDDYPQLLQQPDLIARLQRGELFSVGRHYLAAGVTIEMTPLFMLTPNLFYNLGDSSGLFQLVTQYDLAQNWQLLLAANLPFGSRGSEFGGLDSPVDGLQLGAGPSLFAQLAFYF</sequence>
<accession>A0A4R5LVA9</accession>
<name>A0A4R5LVA9_9GAMM</name>
<protein>
    <recommendedName>
        <fullName evidence="4">Alginate export domain-containing protein</fullName>
    </recommendedName>
</protein>
<feature type="signal peptide" evidence="1">
    <location>
        <begin position="1"/>
        <end position="18"/>
    </location>
</feature>
<comment type="caution">
    <text evidence="2">The sequence shown here is derived from an EMBL/GenBank/DDBJ whole genome shotgun (WGS) entry which is preliminary data.</text>
</comment>
<evidence type="ECO:0000313" key="2">
    <source>
        <dbReference type="EMBL" id="TDG15321.1"/>
    </source>
</evidence>